<organism evidence="1 2">
    <name type="scientific">Lactiplantibacillus fabifermentans DSM 21115</name>
    <dbReference type="NCBI Taxonomy" id="1413187"/>
    <lineage>
        <taxon>Bacteria</taxon>
        <taxon>Bacillati</taxon>
        <taxon>Bacillota</taxon>
        <taxon>Bacilli</taxon>
        <taxon>Lactobacillales</taxon>
        <taxon>Lactobacillaceae</taxon>
        <taxon>Lactiplantibacillus</taxon>
    </lineage>
</organism>
<keyword evidence="2" id="KW-1185">Reference proteome</keyword>
<comment type="caution">
    <text evidence="1">The sequence shown here is derived from an EMBL/GenBank/DDBJ whole genome shotgun (WGS) entry which is preliminary data.</text>
</comment>
<protein>
    <submittedName>
        <fullName evidence="1">Extracellular protein</fullName>
    </submittedName>
</protein>
<dbReference type="RefSeq" id="WP_024623731.1">
    <property type="nucleotide sequence ID" value="NZ_AYGX02000100.1"/>
</dbReference>
<accession>A0A0R2NML5</accession>
<proteinExistence type="predicted"/>
<evidence type="ECO:0000313" key="2">
    <source>
        <dbReference type="Proteomes" id="UP000050920"/>
    </source>
</evidence>
<dbReference type="Proteomes" id="UP000050920">
    <property type="component" value="Unassembled WGS sequence"/>
</dbReference>
<evidence type="ECO:0000313" key="1">
    <source>
        <dbReference type="EMBL" id="KRO26926.1"/>
    </source>
</evidence>
<dbReference type="AlphaFoldDB" id="A0A0R2NML5"/>
<gene>
    <name evidence="1" type="ORF">DY78_GL000493</name>
</gene>
<sequence length="559" mass="62052">MRWSKVLLILVGGIGLPGIVAQARTNPTTRTAIKTLPATAVTVPAKASWYQLKGSAKQVQLRRIGSIPAHGATFERIAQTTIRLHGRSQLYVEVQHGHQRGWLLASQVKLRRVTTATKLKWGPRQSVAATNFSAKTSAALYRWHGEKMTVIGHLQRGHRYVQTAKMTAARGSRSQTYAWVTSATQPQHGWVLISQLQPVSFGATFKLKASRGLTTYATTGSVLTKSAPVSTWVTLAGNGQFTTKHLPYLATKAYLKNPLQTQPDEITSAKHYGQNYHFKTTWFLPEQYPGRNLTDPQSAAFSADNHYLYVMYVDGREAGDNLQTGWVVRYDWRRLNQLGVSTPGHMAMLRRATQDLIRHHTSKLDKQVLAAIKVGPKFRSGHAQTMALNPQTGALWFIQSYGKYAKPDVMERLNPQTLTPDVAVDFTLGTTYLGSVLTFDDAGNAYIWTHQHGRVTLYTGQVSPQRVQFKVVPQGLASDPGHWSQSIGYDDVTGRLYLVADESITSVPAAQLGRLTTGMVGENDFNGRREFEGLIFMHHTNAGFLLTNRGVELMRLANN</sequence>
<reference evidence="1 2" key="1">
    <citation type="journal article" date="2015" name="Genome Announc.">
        <title>Expanding the biotechnology potential of lactobacilli through comparative genomics of 213 strains and associated genera.</title>
        <authorList>
            <person name="Sun Z."/>
            <person name="Harris H.M."/>
            <person name="McCann A."/>
            <person name="Guo C."/>
            <person name="Argimon S."/>
            <person name="Zhang W."/>
            <person name="Yang X."/>
            <person name="Jeffery I.B."/>
            <person name="Cooney J.C."/>
            <person name="Kagawa T.F."/>
            <person name="Liu W."/>
            <person name="Song Y."/>
            <person name="Salvetti E."/>
            <person name="Wrobel A."/>
            <person name="Rasinkangas P."/>
            <person name="Parkhill J."/>
            <person name="Rea M.C."/>
            <person name="O'Sullivan O."/>
            <person name="Ritari J."/>
            <person name="Douillard F.P."/>
            <person name="Paul Ross R."/>
            <person name="Yang R."/>
            <person name="Briner A.E."/>
            <person name="Felis G.E."/>
            <person name="de Vos W.M."/>
            <person name="Barrangou R."/>
            <person name="Klaenhammer T.R."/>
            <person name="Caufield P.W."/>
            <person name="Cui Y."/>
            <person name="Zhang H."/>
            <person name="O'Toole P.W."/>
        </authorList>
    </citation>
    <scope>NUCLEOTIDE SEQUENCE [LARGE SCALE GENOMIC DNA]</scope>
    <source>
        <strain evidence="1 2">DSM 21115</strain>
    </source>
</reference>
<dbReference type="EMBL" id="AYGX02000100">
    <property type="protein sequence ID" value="KRO26926.1"/>
    <property type="molecule type" value="Genomic_DNA"/>
</dbReference>
<name>A0A0R2NML5_9LACO</name>
<dbReference type="SUPFAM" id="SSF63825">
    <property type="entry name" value="YWTD domain"/>
    <property type="match status" value="1"/>
</dbReference>